<dbReference type="AlphaFoldDB" id="A0A8J4EED8"/>
<evidence type="ECO:0000313" key="3">
    <source>
        <dbReference type="Proteomes" id="UP000635606"/>
    </source>
</evidence>
<keyword evidence="1" id="KW-0812">Transmembrane</keyword>
<accession>A0A8J4EED8</accession>
<keyword evidence="3" id="KW-1185">Reference proteome</keyword>
<proteinExistence type="predicted"/>
<feature type="transmembrane region" description="Helical" evidence="1">
    <location>
        <begin position="347"/>
        <end position="369"/>
    </location>
</feature>
<feature type="transmembrane region" description="Helical" evidence="1">
    <location>
        <begin position="511"/>
        <end position="531"/>
    </location>
</feature>
<feature type="transmembrane region" description="Helical" evidence="1">
    <location>
        <begin position="123"/>
        <end position="149"/>
    </location>
</feature>
<gene>
    <name evidence="2" type="ORF">Voc01_064350</name>
</gene>
<protein>
    <submittedName>
        <fullName evidence="2">Exporter of polyketide antibiotics</fullName>
    </submittedName>
</protein>
<feature type="transmembrane region" description="Helical" evidence="1">
    <location>
        <begin position="471"/>
        <end position="491"/>
    </location>
</feature>
<sequence length="540" mass="54752">MNTVTGFVALCRLAARRDRFVLPLWTVGMAAFTAATTALWARDLGNAADLVREARLAATSPGIRLLGLASGPELGAYAMVRNFVLLAVLAALMSVFAVVRHTRQGEETGRAELVGAAPVGRHAGLAAALALTAAANVVLAVLIALALLLAGQPAAGSFAAGAAVGGVGVVFAGVAAVTVQLAASTRAASGLAAAVLGVAFLVAGTANMAGRVDPSGLRVDSAWPAWLSPVGWGQQMRPFGGDRWWPLGLSVALFLAASGAAAVLAARRDFALGLLPQRPGHGHAGWALRGPVGLAWRLQRGPVLGWAVGMLGFGLIMGGMVGQVRDATGSARDWYVQMGGSERIVDAYRASVMLMAGVAAAIYAVQVLLRLRSEEADGPLEPVLATAVGRVRWAAAHLGVTLLGTTGLVLLFAVGAGAAATGVEGDPVGQLAPLLRAGLVQLPAVGVLAAAVLVIVGVVPRHAVAVSWSMLTAAIVLGPLFGATLGVPAWARDLSPFSHVPTVPAVPVDAGQVLGLVAVAVTAVVVGFTRLRHRDLHLPV</sequence>
<feature type="transmembrane region" description="Helical" evidence="1">
    <location>
        <begin position="400"/>
        <end position="420"/>
    </location>
</feature>
<evidence type="ECO:0000256" key="1">
    <source>
        <dbReference type="SAM" id="Phobius"/>
    </source>
</evidence>
<keyword evidence="1" id="KW-1133">Transmembrane helix</keyword>
<dbReference type="RefSeq" id="WP_203931382.1">
    <property type="nucleotide sequence ID" value="NZ_BOPH01000088.1"/>
</dbReference>
<dbReference type="Proteomes" id="UP000635606">
    <property type="component" value="Unassembled WGS sequence"/>
</dbReference>
<keyword evidence="1" id="KW-0472">Membrane</keyword>
<reference evidence="2" key="1">
    <citation type="submission" date="2021-01" db="EMBL/GenBank/DDBJ databases">
        <title>Whole genome shotgun sequence of Virgisporangium ochraceum NBRC 16418.</title>
        <authorList>
            <person name="Komaki H."/>
            <person name="Tamura T."/>
        </authorList>
    </citation>
    <scope>NUCLEOTIDE SEQUENCE</scope>
    <source>
        <strain evidence="2">NBRC 16418</strain>
    </source>
</reference>
<evidence type="ECO:0000313" key="2">
    <source>
        <dbReference type="EMBL" id="GIJ71518.1"/>
    </source>
</evidence>
<organism evidence="2 3">
    <name type="scientific">Virgisporangium ochraceum</name>
    <dbReference type="NCBI Taxonomy" id="65505"/>
    <lineage>
        <taxon>Bacteria</taxon>
        <taxon>Bacillati</taxon>
        <taxon>Actinomycetota</taxon>
        <taxon>Actinomycetes</taxon>
        <taxon>Micromonosporales</taxon>
        <taxon>Micromonosporaceae</taxon>
        <taxon>Virgisporangium</taxon>
    </lineage>
</organism>
<dbReference type="EMBL" id="BOPH01000088">
    <property type="protein sequence ID" value="GIJ71518.1"/>
    <property type="molecule type" value="Genomic_DNA"/>
</dbReference>
<feature type="transmembrane region" description="Helical" evidence="1">
    <location>
        <begin position="244"/>
        <end position="266"/>
    </location>
</feature>
<feature type="transmembrane region" description="Helical" evidence="1">
    <location>
        <begin position="20"/>
        <end position="41"/>
    </location>
</feature>
<feature type="transmembrane region" description="Helical" evidence="1">
    <location>
        <begin position="303"/>
        <end position="324"/>
    </location>
</feature>
<comment type="caution">
    <text evidence="2">The sequence shown here is derived from an EMBL/GenBank/DDBJ whole genome shotgun (WGS) entry which is preliminary data.</text>
</comment>
<feature type="transmembrane region" description="Helical" evidence="1">
    <location>
        <begin position="155"/>
        <end position="179"/>
    </location>
</feature>
<feature type="transmembrane region" description="Helical" evidence="1">
    <location>
        <begin position="191"/>
        <end position="210"/>
    </location>
</feature>
<feature type="transmembrane region" description="Helical" evidence="1">
    <location>
        <begin position="83"/>
        <end position="102"/>
    </location>
</feature>
<name>A0A8J4EED8_9ACTN</name>
<feature type="transmembrane region" description="Helical" evidence="1">
    <location>
        <begin position="440"/>
        <end position="459"/>
    </location>
</feature>